<dbReference type="Gramene" id="TKW10920">
    <property type="protein sequence ID" value="TKW10920"/>
    <property type="gene ID" value="SEVIR_6G200300v2"/>
</dbReference>
<dbReference type="Proteomes" id="UP000298652">
    <property type="component" value="Chromosome 6"/>
</dbReference>
<protein>
    <submittedName>
        <fullName evidence="2">Uncharacterized protein</fullName>
    </submittedName>
</protein>
<keyword evidence="3" id="KW-1185">Reference proteome</keyword>
<feature type="region of interest" description="Disordered" evidence="1">
    <location>
        <begin position="55"/>
        <end position="75"/>
    </location>
</feature>
<name>A0A4U6U5I9_SETVI</name>
<sequence>MVLQCACHPPPPLFPIPDGSPSPSGDGVGYLGVAEGLLLLPGCLLLATKRSGAAEGRTRRVSVPEDGGGRLGLGGTPTDPSSRFYATIVHFISKLSWLSLPYQLSGIIAISIEPLMCNTAGSLNQFWMSTPMHGKERFV</sequence>
<evidence type="ECO:0000313" key="2">
    <source>
        <dbReference type="EMBL" id="TKW10920.1"/>
    </source>
</evidence>
<evidence type="ECO:0000256" key="1">
    <source>
        <dbReference type="SAM" id="MobiDB-lite"/>
    </source>
</evidence>
<proteinExistence type="predicted"/>
<accession>A0A4U6U5I9</accession>
<dbReference type="EMBL" id="CM016557">
    <property type="protein sequence ID" value="TKW10920.1"/>
    <property type="molecule type" value="Genomic_DNA"/>
</dbReference>
<reference evidence="2" key="1">
    <citation type="submission" date="2019-03" db="EMBL/GenBank/DDBJ databases">
        <title>WGS assembly of Setaria viridis.</title>
        <authorList>
            <person name="Huang P."/>
            <person name="Jenkins J."/>
            <person name="Grimwood J."/>
            <person name="Barry K."/>
            <person name="Healey A."/>
            <person name="Mamidi S."/>
            <person name="Sreedasyam A."/>
            <person name="Shu S."/>
            <person name="Feldman M."/>
            <person name="Wu J."/>
            <person name="Yu Y."/>
            <person name="Chen C."/>
            <person name="Johnson J."/>
            <person name="Rokhsar D."/>
            <person name="Baxter I."/>
            <person name="Schmutz J."/>
            <person name="Brutnell T."/>
            <person name="Kellogg E."/>
        </authorList>
    </citation>
    <scope>NUCLEOTIDE SEQUENCE [LARGE SCALE GENOMIC DNA]</scope>
</reference>
<gene>
    <name evidence="2" type="ORF">SEVIR_6G200300v2</name>
</gene>
<dbReference type="AlphaFoldDB" id="A0A4U6U5I9"/>
<organism evidence="2 3">
    <name type="scientific">Setaria viridis</name>
    <name type="common">Green bristlegrass</name>
    <name type="synonym">Setaria italica subsp. viridis</name>
    <dbReference type="NCBI Taxonomy" id="4556"/>
    <lineage>
        <taxon>Eukaryota</taxon>
        <taxon>Viridiplantae</taxon>
        <taxon>Streptophyta</taxon>
        <taxon>Embryophyta</taxon>
        <taxon>Tracheophyta</taxon>
        <taxon>Spermatophyta</taxon>
        <taxon>Magnoliopsida</taxon>
        <taxon>Liliopsida</taxon>
        <taxon>Poales</taxon>
        <taxon>Poaceae</taxon>
        <taxon>PACMAD clade</taxon>
        <taxon>Panicoideae</taxon>
        <taxon>Panicodae</taxon>
        <taxon>Paniceae</taxon>
        <taxon>Cenchrinae</taxon>
        <taxon>Setaria</taxon>
    </lineage>
</organism>
<evidence type="ECO:0000313" key="3">
    <source>
        <dbReference type="Proteomes" id="UP000298652"/>
    </source>
</evidence>